<feature type="non-terminal residue" evidence="3">
    <location>
        <position position="1"/>
    </location>
</feature>
<dbReference type="Pfam" id="PF01833">
    <property type="entry name" value="TIG"/>
    <property type="match status" value="2"/>
</dbReference>
<dbReference type="InterPro" id="IPR014756">
    <property type="entry name" value="Ig_E-set"/>
</dbReference>
<accession>A0AAP2E3M3</accession>
<feature type="domain" description="IPT/TIG" evidence="2">
    <location>
        <begin position="69"/>
        <end position="137"/>
    </location>
</feature>
<feature type="compositionally biased region" description="Basic residues" evidence="1">
    <location>
        <begin position="11"/>
        <end position="23"/>
    </location>
</feature>
<name>A0AAP2E3M3_9BACT</name>
<proteinExistence type="predicted"/>
<sequence length="326" mass="35085">PYIAMSSAPKPAHKHLPAVKKKTSATNMRLHRTPLVAIATALRTLPFLALYALAGCAEDYTGRDGDGIVIDSIRPTEGYPGTVFRLYGRGFSSNADSNRVFINGTAAPVGDPASLSTLLVTVPYEATTGTVTIEAAGLRGSGPAFTVFDIPRIDLADTYTEGKTLTIIGDHFSTDIPLLEVYFNGEKMRIYNAGKTNDGKLYLETPYPPSGGDNPISIVIVSEGIKSLSYTYTVKPQLSELEYFNNFDGNTYVSTTISLYGQYFGLDAPGNEIQLTVGAGPFTGDIKIVRWSPYRIDLEAVATNSAFSTIAVVVQGVASDPLIFYY</sequence>
<protein>
    <submittedName>
        <fullName evidence="3">IPT/TIG domain-containing protein</fullName>
    </submittedName>
</protein>
<gene>
    <name evidence="3" type="ORF">KK062_29845</name>
</gene>
<organism evidence="3 4">
    <name type="scientific">Dawidia cretensis</name>
    <dbReference type="NCBI Taxonomy" id="2782350"/>
    <lineage>
        <taxon>Bacteria</taxon>
        <taxon>Pseudomonadati</taxon>
        <taxon>Bacteroidota</taxon>
        <taxon>Cytophagia</taxon>
        <taxon>Cytophagales</taxon>
        <taxon>Chryseotaleaceae</taxon>
        <taxon>Dawidia</taxon>
    </lineage>
</organism>
<reference evidence="3 4" key="1">
    <citation type="submission" date="2021-05" db="EMBL/GenBank/DDBJ databases">
        <title>A Polyphasic approach of four new species of the genus Ohtaekwangia: Ohtaekwangia histidinii sp. nov., Ohtaekwangia cretensis sp. nov., Ohtaekwangia indiensis sp. nov., Ohtaekwangia reichenbachii sp. nov. from diverse environment.</title>
        <authorList>
            <person name="Octaviana S."/>
        </authorList>
    </citation>
    <scope>NUCLEOTIDE SEQUENCE [LARGE SCALE GENOMIC DNA]</scope>
    <source>
        <strain evidence="3 4">PWU5</strain>
    </source>
</reference>
<comment type="caution">
    <text evidence="3">The sequence shown here is derived from an EMBL/GenBank/DDBJ whole genome shotgun (WGS) entry which is preliminary data.</text>
</comment>
<dbReference type="Proteomes" id="UP001319080">
    <property type="component" value="Unassembled WGS sequence"/>
</dbReference>
<dbReference type="InterPro" id="IPR002909">
    <property type="entry name" value="IPT_dom"/>
</dbReference>
<feature type="domain" description="IPT/TIG" evidence="2">
    <location>
        <begin position="160"/>
        <end position="233"/>
    </location>
</feature>
<evidence type="ECO:0000313" key="3">
    <source>
        <dbReference type="EMBL" id="MBT1712475.1"/>
    </source>
</evidence>
<dbReference type="RefSeq" id="WP_254088036.1">
    <property type="nucleotide sequence ID" value="NZ_JAHESE010000082.1"/>
</dbReference>
<evidence type="ECO:0000313" key="4">
    <source>
        <dbReference type="Proteomes" id="UP001319080"/>
    </source>
</evidence>
<dbReference type="Gene3D" id="2.60.40.10">
    <property type="entry name" value="Immunoglobulins"/>
    <property type="match status" value="1"/>
</dbReference>
<feature type="region of interest" description="Disordered" evidence="1">
    <location>
        <begin position="1"/>
        <end position="24"/>
    </location>
</feature>
<dbReference type="EMBL" id="JAHESE010000082">
    <property type="protein sequence ID" value="MBT1712475.1"/>
    <property type="molecule type" value="Genomic_DNA"/>
</dbReference>
<evidence type="ECO:0000259" key="2">
    <source>
        <dbReference type="Pfam" id="PF01833"/>
    </source>
</evidence>
<dbReference type="SUPFAM" id="SSF81296">
    <property type="entry name" value="E set domains"/>
    <property type="match status" value="1"/>
</dbReference>
<evidence type="ECO:0000256" key="1">
    <source>
        <dbReference type="SAM" id="MobiDB-lite"/>
    </source>
</evidence>
<dbReference type="AlphaFoldDB" id="A0AAP2E3M3"/>
<keyword evidence="4" id="KW-1185">Reference proteome</keyword>
<dbReference type="InterPro" id="IPR013783">
    <property type="entry name" value="Ig-like_fold"/>
</dbReference>